<dbReference type="Gene3D" id="1.25.50.20">
    <property type="match status" value="1"/>
</dbReference>
<keyword evidence="12" id="KW-0732">Signal</keyword>
<dbReference type="PANTHER" id="PTHR11533">
    <property type="entry name" value="PROTEASE M1 ZINC METALLOPROTEASE"/>
    <property type="match status" value="1"/>
</dbReference>
<evidence type="ECO:0000259" key="15">
    <source>
        <dbReference type="Pfam" id="PF17900"/>
    </source>
</evidence>
<dbReference type="InterPro" id="IPR001930">
    <property type="entry name" value="Peptidase_M1"/>
</dbReference>
<keyword evidence="16" id="KW-1185">Reference proteome</keyword>
<feature type="region of interest" description="Disordered" evidence="11">
    <location>
        <begin position="24"/>
        <end position="43"/>
    </location>
</feature>
<dbReference type="Gene3D" id="2.60.40.1730">
    <property type="entry name" value="tricorn interacting facor f3 domain"/>
    <property type="match status" value="1"/>
</dbReference>
<feature type="chain" id="PRO_5046925085" description="Aminopeptidase" evidence="12">
    <location>
        <begin position="24"/>
        <end position="912"/>
    </location>
</feature>
<dbReference type="CDD" id="cd09601">
    <property type="entry name" value="M1_APN-Q_like"/>
    <property type="match status" value="1"/>
</dbReference>
<dbReference type="InterPro" id="IPR050344">
    <property type="entry name" value="Peptidase_M1_aminopeptidases"/>
</dbReference>
<evidence type="ECO:0000256" key="1">
    <source>
        <dbReference type="ARBA" id="ARBA00004609"/>
    </source>
</evidence>
<evidence type="ECO:0000256" key="12">
    <source>
        <dbReference type="SAM" id="SignalP"/>
    </source>
</evidence>
<feature type="domain" description="Aminopeptidase N-like N-terminal" evidence="15">
    <location>
        <begin position="50"/>
        <end position="238"/>
    </location>
</feature>
<gene>
    <name evidence="17" type="primary">LOC107226322</name>
</gene>
<dbReference type="Gene3D" id="1.10.390.10">
    <property type="entry name" value="Neutral Protease Domain 2"/>
    <property type="match status" value="1"/>
</dbReference>
<keyword evidence="4 10" id="KW-0645">Protease</keyword>
<dbReference type="Proteomes" id="UP000829291">
    <property type="component" value="Chromosome 1"/>
</dbReference>
<keyword evidence="7 10" id="KW-0862">Zinc</keyword>
<keyword evidence="3" id="KW-0325">Glycoprotein</keyword>
<keyword evidence="8 10" id="KW-0482">Metalloprotease</keyword>
<feature type="domain" description="Peptidase M1 membrane alanine aminopeptidase" evidence="13">
    <location>
        <begin position="278"/>
        <end position="497"/>
    </location>
</feature>
<dbReference type="Gene3D" id="2.60.40.1910">
    <property type="match status" value="1"/>
</dbReference>
<evidence type="ECO:0000256" key="8">
    <source>
        <dbReference type="ARBA" id="ARBA00023049"/>
    </source>
</evidence>
<evidence type="ECO:0000256" key="10">
    <source>
        <dbReference type="RuleBase" id="RU364040"/>
    </source>
</evidence>
<dbReference type="InterPro" id="IPR027268">
    <property type="entry name" value="Peptidase_M4/M1_CTD_sf"/>
</dbReference>
<evidence type="ECO:0000256" key="3">
    <source>
        <dbReference type="ARBA" id="ARBA00022622"/>
    </source>
</evidence>
<dbReference type="PANTHER" id="PTHR11533:SF294">
    <property type="entry name" value="THYROTROPIN-RELEASING HORMONE-DEGRADING ECTOENZYME"/>
    <property type="match status" value="1"/>
</dbReference>
<feature type="compositionally biased region" description="Polar residues" evidence="11">
    <location>
        <begin position="24"/>
        <end position="37"/>
    </location>
</feature>
<keyword evidence="3" id="KW-0472">Membrane</keyword>
<dbReference type="SUPFAM" id="SSF55486">
    <property type="entry name" value="Metalloproteases ('zincins'), catalytic domain"/>
    <property type="match status" value="1"/>
</dbReference>
<reference evidence="17" key="1">
    <citation type="submission" date="2025-08" db="UniProtKB">
        <authorList>
            <consortium name="RefSeq"/>
        </authorList>
    </citation>
    <scope>IDENTIFICATION</scope>
    <source>
        <tissue evidence="17">Thorax and Abdomen</tissue>
    </source>
</reference>
<keyword evidence="6 10" id="KW-0378">Hydrolase</keyword>
<keyword evidence="5 10" id="KW-0479">Metal-binding</keyword>
<dbReference type="GeneID" id="107226322"/>
<protein>
    <recommendedName>
        <fullName evidence="10">Aminopeptidase</fullName>
        <ecNumber evidence="10">3.4.11.-</ecNumber>
    </recommendedName>
</protein>
<feature type="domain" description="ERAP1-like C-terminal" evidence="14">
    <location>
        <begin position="577"/>
        <end position="892"/>
    </location>
</feature>
<feature type="signal peptide" evidence="12">
    <location>
        <begin position="1"/>
        <end position="23"/>
    </location>
</feature>
<dbReference type="InterPro" id="IPR034016">
    <property type="entry name" value="M1_APN-typ"/>
</dbReference>
<keyword evidence="9" id="KW-0449">Lipoprotein</keyword>
<evidence type="ECO:0000313" key="17">
    <source>
        <dbReference type="RefSeq" id="XP_046588317.1"/>
    </source>
</evidence>
<comment type="subcellular location">
    <subcellularLocation>
        <location evidence="1">Cell membrane</location>
        <topology evidence="1">Lipid-anchor</topology>
        <topology evidence="1">GPI-anchor</topology>
    </subcellularLocation>
</comment>
<dbReference type="InterPro" id="IPR024571">
    <property type="entry name" value="ERAP1-like_C_dom"/>
</dbReference>
<evidence type="ECO:0000259" key="14">
    <source>
        <dbReference type="Pfam" id="PF11838"/>
    </source>
</evidence>
<accession>A0ABM3FJX1</accession>
<evidence type="ECO:0000256" key="6">
    <source>
        <dbReference type="ARBA" id="ARBA00022801"/>
    </source>
</evidence>
<comment type="similarity">
    <text evidence="2 10">Belongs to the peptidase M1 family.</text>
</comment>
<dbReference type="SUPFAM" id="SSF63737">
    <property type="entry name" value="Leukotriene A4 hydrolase N-terminal domain"/>
    <property type="match status" value="1"/>
</dbReference>
<evidence type="ECO:0000313" key="16">
    <source>
        <dbReference type="Proteomes" id="UP000829291"/>
    </source>
</evidence>
<name>A0ABM3FJX1_NEOLC</name>
<dbReference type="InterPro" id="IPR042097">
    <property type="entry name" value="Aminopeptidase_N-like_N_sf"/>
</dbReference>
<comment type="cofactor">
    <cofactor evidence="10">
        <name>Zn(2+)</name>
        <dbReference type="ChEBI" id="CHEBI:29105"/>
    </cofactor>
    <text evidence="10">Binds 1 zinc ion per subunit.</text>
</comment>
<dbReference type="Pfam" id="PF17900">
    <property type="entry name" value="Peptidase_M1_N"/>
    <property type="match status" value="1"/>
</dbReference>
<keyword evidence="3" id="KW-0336">GPI-anchor</keyword>
<evidence type="ECO:0000256" key="11">
    <source>
        <dbReference type="SAM" id="MobiDB-lite"/>
    </source>
</evidence>
<evidence type="ECO:0000256" key="5">
    <source>
        <dbReference type="ARBA" id="ARBA00022723"/>
    </source>
</evidence>
<dbReference type="PRINTS" id="PR00756">
    <property type="entry name" value="ALADIPTASE"/>
</dbReference>
<keyword evidence="10" id="KW-0031">Aminopeptidase</keyword>
<dbReference type="Pfam" id="PF01433">
    <property type="entry name" value="Peptidase_M1"/>
    <property type="match status" value="1"/>
</dbReference>
<evidence type="ECO:0000256" key="4">
    <source>
        <dbReference type="ARBA" id="ARBA00022670"/>
    </source>
</evidence>
<sequence>MTAIVATCVAIGLIAYMLTTSSGNPDASAESTPNNQGDKVEERLPKSVSPVEYRLKIIPHLEDGNFTSSGELWITMEFKETTNKIVLNAREITFHQVEIVSLAKDIAVTNVTVKNDSELVIVRVNKLLRKGESHKLYIRFSGILNDVLQGFYRSSYVDSATNETRWTATTQFSPTYARRAFPCFDEPSFKARFRISLGRRENMTSISNMPLKSTQDMPNMPHFVWDHYQPSLPMSTYLVAFIVTDFDNVQVKDSSQPVFRLWSRHDVIDQTEYMSKIGPSMLRFLEGYFKIPFPLDKQDIVALPDFGYNAMENWGLITFRESAMLVNEKEAVAEARQNVASVAGHELAHQWFGNLVTPAWWSDLWLKEGFATFFGNMAVNHVEPTWRMTDSLIQDLHDVLVGDALESSHPISVGLNHTDQITQIFDSISYIKGCSIIRMMHHFLGAEVFRMGIQRYLRTYSYRNAEQDVLWEALTYEARLSENPVTYITVKNVMDTWTLQTGYPVLQVQRNYKTGTVTVFQERFCWAIAGCQDSTESWWIPLTWTTQSNPRYNDTMPKAWLWNPTLELNDTVPDDQWILFNLGQTGYYRVNYDDRNWKQLAQSFETLPPVIRSQLIDDSLAASRAGNLRYKIAIDLISRLENETDFLVWNAALNQLEYIHDKMHDDADYNKFMLRLGRKIFETIGTVEKQNDGHRERRWRGKIMKWACIVGHEECRQRAHQFLKNWIEMPPAKENPIPANLRSWVYCTGLKHGGKSEWNFLWNQYLKTTSGSEKTVLLEALGCITDDAILLSYLEKSISKSSGVRKQDGWWVFRSVAGNPIGKDIAFRFLRENWVALNEYYGSGFSAVAKMVTALPRYMNSETDLKELETFKDSVKLGVTSTAFEQAIEQVKINEAWTTNYKKQIQDILKEI</sequence>
<dbReference type="Pfam" id="PF11838">
    <property type="entry name" value="ERAP1_C"/>
    <property type="match status" value="1"/>
</dbReference>
<evidence type="ECO:0000256" key="9">
    <source>
        <dbReference type="ARBA" id="ARBA00023288"/>
    </source>
</evidence>
<proteinExistence type="inferred from homology"/>
<dbReference type="InterPro" id="IPR014782">
    <property type="entry name" value="Peptidase_M1_dom"/>
</dbReference>
<organism evidence="16 17">
    <name type="scientific">Neodiprion lecontei</name>
    <name type="common">Redheaded pine sawfly</name>
    <dbReference type="NCBI Taxonomy" id="441921"/>
    <lineage>
        <taxon>Eukaryota</taxon>
        <taxon>Metazoa</taxon>
        <taxon>Ecdysozoa</taxon>
        <taxon>Arthropoda</taxon>
        <taxon>Hexapoda</taxon>
        <taxon>Insecta</taxon>
        <taxon>Pterygota</taxon>
        <taxon>Neoptera</taxon>
        <taxon>Endopterygota</taxon>
        <taxon>Hymenoptera</taxon>
        <taxon>Tenthredinoidea</taxon>
        <taxon>Diprionidae</taxon>
        <taxon>Diprioninae</taxon>
        <taxon>Neodiprion</taxon>
    </lineage>
</organism>
<evidence type="ECO:0000256" key="7">
    <source>
        <dbReference type="ARBA" id="ARBA00022833"/>
    </source>
</evidence>
<dbReference type="InterPro" id="IPR045357">
    <property type="entry name" value="Aminopeptidase_N-like_N"/>
</dbReference>
<dbReference type="RefSeq" id="XP_046588317.1">
    <property type="nucleotide sequence ID" value="XM_046732361.1"/>
</dbReference>
<evidence type="ECO:0000259" key="13">
    <source>
        <dbReference type="Pfam" id="PF01433"/>
    </source>
</evidence>
<dbReference type="EC" id="3.4.11.-" evidence="10"/>
<evidence type="ECO:0000256" key="2">
    <source>
        <dbReference type="ARBA" id="ARBA00010136"/>
    </source>
</evidence>